<dbReference type="AlphaFoldDB" id="A0A7W7SXQ0"/>
<evidence type="ECO:0000313" key="1">
    <source>
        <dbReference type="EMBL" id="MBB4962874.1"/>
    </source>
</evidence>
<dbReference type="InterPro" id="IPR036170">
    <property type="entry name" value="YezG-like_sf"/>
</dbReference>
<gene>
    <name evidence="1" type="ORF">F4559_000233</name>
</gene>
<name>A0A7W7SXQ0_9PSEU</name>
<dbReference type="Proteomes" id="UP000542674">
    <property type="component" value="Unassembled WGS sequence"/>
</dbReference>
<dbReference type="SUPFAM" id="SSF160424">
    <property type="entry name" value="BH3703-like"/>
    <property type="match status" value="1"/>
</dbReference>
<comment type="caution">
    <text evidence="1">The sequence shown here is derived from an EMBL/GenBank/DDBJ whole genome shotgun (WGS) entry which is preliminary data.</text>
</comment>
<dbReference type="RefSeq" id="WP_184665738.1">
    <property type="nucleotide sequence ID" value="NZ_BAABAI010000004.1"/>
</dbReference>
<organism evidence="1 2">
    <name type="scientific">Saccharothrix violaceirubra</name>
    <dbReference type="NCBI Taxonomy" id="413306"/>
    <lineage>
        <taxon>Bacteria</taxon>
        <taxon>Bacillati</taxon>
        <taxon>Actinomycetota</taxon>
        <taxon>Actinomycetes</taxon>
        <taxon>Pseudonocardiales</taxon>
        <taxon>Pseudonocardiaceae</taxon>
        <taxon>Saccharothrix</taxon>
    </lineage>
</organism>
<accession>A0A7W7SXQ0</accession>
<proteinExistence type="predicted"/>
<sequence>MKAIFPERTDPTGYVVWADRLYPVAEYLVGPFGEVVVVADEDATTLLHNGAESSFQLRPGVRVGNRFATLVEVRDDGTAAVVPGGWRHAGDTYAPDAVEVVPVTECASLFQVRYEVLPAPDYQPAPFLYLPPAYPVPDVSEAEGRYLDEITRALAEDAPEGWTRIDVEVWALGAWQLLTASATTTAGVVHWSPRPMVGQGFTRLRTATYGPSGAWYRADYVVERDGTPRVAYDRKTEPPWRPFYFRPHDEPDFGYARQELLRFPRALGDTPDWLVRAAAELLDLEVGAGTGRLDPWQPALSSDLTSARTFDAVVEGDTPVFHRQPVNADEKQLLLGFLRGGVVVLAGRGHAPDLMHPEREQRVPMTYLTDGRWVWSESVTHYLEHYDIAPDNNFLAHIRHVRYSGTTRLPTALLARATSLVTRQYQGGTAEDVEPGLAAEVEQAYGSAASVARFLGLAPSAYSIGSEVDGALCLVREGDYFVVFWSFRGERRFSGSFDNPGDAATYLIGFFYSYSEALREPVETGGPGDSL</sequence>
<dbReference type="EMBL" id="JACHJS010000001">
    <property type="protein sequence ID" value="MBB4962874.1"/>
    <property type="molecule type" value="Genomic_DNA"/>
</dbReference>
<evidence type="ECO:0000313" key="2">
    <source>
        <dbReference type="Proteomes" id="UP000542674"/>
    </source>
</evidence>
<keyword evidence="2" id="KW-1185">Reference proteome</keyword>
<reference evidence="1 2" key="1">
    <citation type="submission" date="2020-08" db="EMBL/GenBank/DDBJ databases">
        <title>Sequencing the genomes of 1000 actinobacteria strains.</title>
        <authorList>
            <person name="Klenk H.-P."/>
        </authorList>
    </citation>
    <scope>NUCLEOTIDE SEQUENCE [LARGE SCALE GENOMIC DNA]</scope>
    <source>
        <strain evidence="1 2">DSM 45084</strain>
    </source>
</reference>
<protein>
    <submittedName>
        <fullName evidence="1">Uncharacterized protein</fullName>
    </submittedName>
</protein>